<dbReference type="FunFam" id="1.10.1820.10:FF:000006">
    <property type="entry name" value="Casein kinase II subunit beta"/>
    <property type="match status" value="1"/>
</dbReference>
<dbReference type="OrthoDB" id="3971593at2759"/>
<dbReference type="EMBL" id="DS114039">
    <property type="protein sequence ID" value="EAX91374.1"/>
    <property type="molecule type" value="Genomic_DNA"/>
</dbReference>
<dbReference type="InParanoid" id="A2FUM6"/>
<evidence type="ECO:0000256" key="1">
    <source>
        <dbReference type="ARBA" id="ARBA00006941"/>
    </source>
</evidence>
<keyword evidence="4" id="KW-1185">Reference proteome</keyword>
<dbReference type="SMR" id="A2FUM6"/>
<comment type="subunit">
    <text evidence="2">Tetramer of two alpha and two beta subunits.</text>
</comment>
<dbReference type="InterPro" id="IPR000704">
    <property type="entry name" value="Casein_kinase_II_reg-sub"/>
</dbReference>
<dbReference type="Gene3D" id="2.20.25.20">
    <property type="match status" value="1"/>
</dbReference>
<dbReference type="FunCoup" id="A2FUM6">
    <property type="interactions" value="521"/>
</dbReference>
<dbReference type="PANTHER" id="PTHR11740">
    <property type="entry name" value="CASEIN KINASE II SUBUNIT BETA"/>
    <property type="match status" value="1"/>
</dbReference>
<dbReference type="VEuPathDB" id="TrichDB:TVAG_319200"/>
<dbReference type="FunFam" id="2.20.25.20:FF:000001">
    <property type="entry name" value="Casein kinase II subunit beta"/>
    <property type="match status" value="1"/>
</dbReference>
<comment type="similarity">
    <text evidence="1 2">Belongs to the casein kinase 2 subunit beta family.</text>
</comment>
<sequence>MNEDKSWITWFLTKHPIGKYFIRVEMEYIKDQFNLFGFPKKVPNYKKVLEYIKGDYIPPENRIRYDLDENIDDLGIRLYGLIHSRFIMEKAGLEKLKKKYENNDYDRCPNVNCNRQCLPIGLSESLGEGCLYMYCPFCGDVYHAENQICSQIDGSAFGSSYIMKFLKQYPEVQQSYEPDRLPPKPQLRLFGFKIEDPKPSDPKWNK</sequence>
<reference evidence="3" key="2">
    <citation type="journal article" date="2007" name="Science">
        <title>Draft genome sequence of the sexually transmitted pathogen Trichomonas vaginalis.</title>
        <authorList>
            <person name="Carlton J.M."/>
            <person name="Hirt R.P."/>
            <person name="Silva J.C."/>
            <person name="Delcher A.L."/>
            <person name="Schatz M."/>
            <person name="Zhao Q."/>
            <person name="Wortman J.R."/>
            <person name="Bidwell S.L."/>
            <person name="Alsmark U.C.M."/>
            <person name="Besteiro S."/>
            <person name="Sicheritz-Ponten T."/>
            <person name="Noel C.J."/>
            <person name="Dacks J.B."/>
            <person name="Foster P.G."/>
            <person name="Simillion C."/>
            <person name="Van de Peer Y."/>
            <person name="Miranda-Saavedra D."/>
            <person name="Barton G.J."/>
            <person name="Westrop G.D."/>
            <person name="Mueller S."/>
            <person name="Dessi D."/>
            <person name="Fiori P.L."/>
            <person name="Ren Q."/>
            <person name="Paulsen I."/>
            <person name="Zhang H."/>
            <person name="Bastida-Corcuera F.D."/>
            <person name="Simoes-Barbosa A."/>
            <person name="Brown M.T."/>
            <person name="Hayes R.D."/>
            <person name="Mukherjee M."/>
            <person name="Okumura C.Y."/>
            <person name="Schneider R."/>
            <person name="Smith A.J."/>
            <person name="Vanacova S."/>
            <person name="Villalvazo M."/>
            <person name="Haas B.J."/>
            <person name="Pertea M."/>
            <person name="Feldblyum T.V."/>
            <person name="Utterback T.R."/>
            <person name="Shu C.L."/>
            <person name="Osoegawa K."/>
            <person name="de Jong P.J."/>
            <person name="Hrdy I."/>
            <person name="Horvathova L."/>
            <person name="Zubacova Z."/>
            <person name="Dolezal P."/>
            <person name="Malik S.B."/>
            <person name="Logsdon J.M. Jr."/>
            <person name="Henze K."/>
            <person name="Gupta A."/>
            <person name="Wang C.C."/>
            <person name="Dunne R.L."/>
            <person name="Upcroft J.A."/>
            <person name="Upcroft P."/>
            <person name="White O."/>
            <person name="Salzberg S.L."/>
            <person name="Tang P."/>
            <person name="Chiu C.-H."/>
            <person name="Lee Y.-S."/>
            <person name="Embley T.M."/>
            <person name="Coombs G.H."/>
            <person name="Mottram J.C."/>
            <person name="Tachezy J."/>
            <person name="Fraser-Liggett C.M."/>
            <person name="Johnson P.J."/>
        </authorList>
    </citation>
    <scope>NUCLEOTIDE SEQUENCE [LARGE SCALE GENOMIC DNA]</scope>
    <source>
        <strain evidence="3">G3</strain>
    </source>
</reference>
<dbReference type="STRING" id="5722.A2FUM6"/>
<evidence type="ECO:0000313" key="3">
    <source>
        <dbReference type="EMBL" id="EAX91374.1"/>
    </source>
</evidence>
<evidence type="ECO:0000256" key="2">
    <source>
        <dbReference type="RuleBase" id="RU361268"/>
    </source>
</evidence>
<dbReference type="VEuPathDB" id="TrichDB:TVAGG3_0899680"/>
<gene>
    <name evidence="3" type="ORF">TVAG_319200</name>
</gene>
<dbReference type="AlphaFoldDB" id="A2FUM6"/>
<dbReference type="InterPro" id="IPR016149">
    <property type="entry name" value="Casein_kin_II_reg-sub_N"/>
</dbReference>
<protein>
    <recommendedName>
        <fullName evidence="2">Casein kinase II subunit beta</fullName>
        <shortName evidence="2">CK II beta</shortName>
    </recommendedName>
</protein>
<accession>A2FUM6</accession>
<dbReference type="Proteomes" id="UP000001542">
    <property type="component" value="Unassembled WGS sequence"/>
</dbReference>
<dbReference type="Gene3D" id="1.10.1820.10">
    <property type="entry name" value="protein kinase ck2 holoenzyme, chain C, domain 1"/>
    <property type="match status" value="1"/>
</dbReference>
<reference evidence="3" key="1">
    <citation type="submission" date="2006-10" db="EMBL/GenBank/DDBJ databases">
        <authorList>
            <person name="Amadeo P."/>
            <person name="Zhao Q."/>
            <person name="Wortman J."/>
            <person name="Fraser-Liggett C."/>
            <person name="Carlton J."/>
        </authorList>
    </citation>
    <scope>NUCLEOTIDE SEQUENCE</scope>
    <source>
        <strain evidence="3">G3</strain>
    </source>
</reference>
<dbReference type="SMART" id="SM01085">
    <property type="entry name" value="CK_II_beta"/>
    <property type="match status" value="1"/>
</dbReference>
<dbReference type="RefSeq" id="XP_001304304.1">
    <property type="nucleotide sequence ID" value="XM_001304303.1"/>
</dbReference>
<proteinExistence type="inferred from homology"/>
<evidence type="ECO:0000313" key="4">
    <source>
        <dbReference type="Proteomes" id="UP000001542"/>
    </source>
</evidence>
<dbReference type="PRINTS" id="PR00472">
    <property type="entry name" value="CASNKINASEII"/>
</dbReference>
<name>A2FUM6_TRIV3</name>
<dbReference type="GO" id="GO:0005956">
    <property type="term" value="C:protein kinase CK2 complex"/>
    <property type="evidence" value="ECO:0000318"/>
    <property type="project" value="GO_Central"/>
</dbReference>
<dbReference type="InterPro" id="IPR035991">
    <property type="entry name" value="Casein_kinase_II_beta-like"/>
</dbReference>
<dbReference type="KEGG" id="tva:4749067"/>
<dbReference type="PANTHER" id="PTHR11740:SF0">
    <property type="entry name" value="CASEIN KINASE II SUBUNIT BETA"/>
    <property type="match status" value="1"/>
</dbReference>
<dbReference type="Pfam" id="PF01214">
    <property type="entry name" value="CK_II_beta"/>
    <property type="match status" value="1"/>
</dbReference>
<dbReference type="GO" id="GO:0019887">
    <property type="term" value="F:protein kinase regulator activity"/>
    <property type="evidence" value="ECO:0000318"/>
    <property type="project" value="GO_Central"/>
</dbReference>
<organism evidence="3 4">
    <name type="scientific">Trichomonas vaginalis (strain ATCC PRA-98 / G3)</name>
    <dbReference type="NCBI Taxonomy" id="412133"/>
    <lineage>
        <taxon>Eukaryota</taxon>
        <taxon>Metamonada</taxon>
        <taxon>Parabasalia</taxon>
        <taxon>Trichomonadida</taxon>
        <taxon>Trichomonadidae</taxon>
        <taxon>Trichomonas</taxon>
    </lineage>
</organism>
<dbReference type="SUPFAM" id="SSF57798">
    <property type="entry name" value="Casein kinase II beta subunit"/>
    <property type="match status" value="1"/>
</dbReference>
<dbReference type="OMA" id="DADFGRC"/>
<dbReference type="eggNOG" id="KOG3092">
    <property type="taxonomic scope" value="Eukaryota"/>
</dbReference>
<dbReference type="GO" id="GO:0005737">
    <property type="term" value="C:cytoplasm"/>
    <property type="evidence" value="ECO:0000318"/>
    <property type="project" value="GO_Central"/>
</dbReference>